<dbReference type="Proteomes" id="UP000312512">
    <property type="component" value="Unassembled WGS sequence"/>
</dbReference>
<protein>
    <submittedName>
        <fullName evidence="1">Uncharacterized protein</fullName>
    </submittedName>
</protein>
<dbReference type="AlphaFoldDB" id="A0A5C4VRH7"/>
<dbReference type="RefSeq" id="WP_139635214.1">
    <property type="nucleotide sequence ID" value="NZ_VDLX02000018.1"/>
</dbReference>
<dbReference type="EMBL" id="VDLX02000018">
    <property type="protein sequence ID" value="KAB8189781.1"/>
    <property type="molecule type" value="Genomic_DNA"/>
</dbReference>
<sequence length="121" mass="12213">MRATAPRVLAAAIIAILSLGAPSPALAADSGAGACLPEATVCQEIRGVPGDYRYWFRIQPAPTTAALSFTVNDVPTGGSVSTAVVGTALEGEFIPAVVLVAGDTVCMRVSGFVGEYCATTP</sequence>
<gene>
    <name evidence="1" type="ORF">FH608_037885</name>
</gene>
<keyword evidence="2" id="KW-1185">Reference proteome</keyword>
<evidence type="ECO:0000313" key="1">
    <source>
        <dbReference type="EMBL" id="KAB8189781.1"/>
    </source>
</evidence>
<reference evidence="1 2" key="1">
    <citation type="submission" date="2019-10" db="EMBL/GenBank/DDBJ databases">
        <title>Nonomuraea sp. nov., isolated from Phyllanthus amarus.</title>
        <authorList>
            <person name="Klykleung N."/>
            <person name="Tanasupawat S."/>
        </authorList>
    </citation>
    <scope>NUCLEOTIDE SEQUENCE [LARGE SCALE GENOMIC DNA]</scope>
    <source>
        <strain evidence="1 2">PA1-10</strain>
    </source>
</reference>
<comment type="caution">
    <text evidence="1">The sequence shown here is derived from an EMBL/GenBank/DDBJ whole genome shotgun (WGS) entry which is preliminary data.</text>
</comment>
<accession>A0A5C4VRH7</accession>
<proteinExistence type="predicted"/>
<dbReference type="OrthoDB" id="3542310at2"/>
<evidence type="ECO:0000313" key="2">
    <source>
        <dbReference type="Proteomes" id="UP000312512"/>
    </source>
</evidence>
<organism evidence="1 2">
    <name type="scientific">Nonomuraea phyllanthi</name>
    <dbReference type="NCBI Taxonomy" id="2219224"/>
    <lineage>
        <taxon>Bacteria</taxon>
        <taxon>Bacillati</taxon>
        <taxon>Actinomycetota</taxon>
        <taxon>Actinomycetes</taxon>
        <taxon>Streptosporangiales</taxon>
        <taxon>Streptosporangiaceae</taxon>
        <taxon>Nonomuraea</taxon>
    </lineage>
</organism>
<name>A0A5C4VRH7_9ACTN</name>